<comment type="caution">
    <text evidence="2">The sequence shown here is derived from an EMBL/GenBank/DDBJ whole genome shotgun (WGS) entry which is preliminary data.</text>
</comment>
<protein>
    <recommendedName>
        <fullName evidence="1">ATPase AAA-3 domain-containing protein</fullName>
    </recommendedName>
</protein>
<dbReference type="AlphaFoldDB" id="X1RPF3"/>
<dbReference type="Gene3D" id="3.40.50.300">
    <property type="entry name" value="P-loop containing nucleotide triphosphate hydrolases"/>
    <property type="match status" value="1"/>
</dbReference>
<evidence type="ECO:0000313" key="2">
    <source>
        <dbReference type="EMBL" id="GAI57409.1"/>
    </source>
</evidence>
<dbReference type="EMBL" id="BARV01038131">
    <property type="protein sequence ID" value="GAI57409.1"/>
    <property type="molecule type" value="Genomic_DNA"/>
</dbReference>
<dbReference type="GO" id="GO:0016887">
    <property type="term" value="F:ATP hydrolysis activity"/>
    <property type="evidence" value="ECO:0007669"/>
    <property type="project" value="InterPro"/>
</dbReference>
<dbReference type="GO" id="GO:0005524">
    <property type="term" value="F:ATP binding"/>
    <property type="evidence" value="ECO:0007669"/>
    <property type="project" value="InterPro"/>
</dbReference>
<dbReference type="Pfam" id="PF07726">
    <property type="entry name" value="AAA_3"/>
    <property type="match status" value="1"/>
</dbReference>
<name>X1RPF3_9ZZZZ</name>
<feature type="non-terminal residue" evidence="2">
    <location>
        <position position="139"/>
    </location>
</feature>
<sequence>MSEGITAINEKVKKESAFIEALKTEIEKVIVGQKYLIERLLVGLFANGHILIEGVPGLAKTLSVRVLSRAIKTKFQRLQFTPDLLSADLIGTLIYNPKEGTFTTQKGPIFANIILADEINRAPAKVQSALLEAMQERQV</sequence>
<proteinExistence type="predicted"/>
<evidence type="ECO:0000259" key="1">
    <source>
        <dbReference type="Pfam" id="PF07726"/>
    </source>
</evidence>
<feature type="domain" description="ATPase AAA-3" evidence="1">
    <location>
        <begin position="49"/>
        <end position="139"/>
    </location>
</feature>
<dbReference type="PANTHER" id="PTHR42759:SF1">
    <property type="entry name" value="MAGNESIUM-CHELATASE SUBUNIT CHLD"/>
    <property type="match status" value="1"/>
</dbReference>
<dbReference type="InterPro" id="IPR050764">
    <property type="entry name" value="CbbQ/NirQ/NorQ/GpvN"/>
</dbReference>
<accession>X1RPF3</accession>
<gene>
    <name evidence="2" type="ORF">S06H3_58830</name>
</gene>
<organism evidence="2">
    <name type="scientific">marine sediment metagenome</name>
    <dbReference type="NCBI Taxonomy" id="412755"/>
    <lineage>
        <taxon>unclassified sequences</taxon>
        <taxon>metagenomes</taxon>
        <taxon>ecological metagenomes</taxon>
    </lineage>
</organism>
<reference evidence="2" key="1">
    <citation type="journal article" date="2014" name="Front. Microbiol.">
        <title>High frequency of phylogenetically diverse reductive dehalogenase-homologous genes in deep subseafloor sedimentary metagenomes.</title>
        <authorList>
            <person name="Kawai M."/>
            <person name="Futagami T."/>
            <person name="Toyoda A."/>
            <person name="Takaki Y."/>
            <person name="Nishi S."/>
            <person name="Hori S."/>
            <person name="Arai W."/>
            <person name="Tsubouchi T."/>
            <person name="Morono Y."/>
            <person name="Uchiyama I."/>
            <person name="Ito T."/>
            <person name="Fujiyama A."/>
            <person name="Inagaki F."/>
            <person name="Takami H."/>
        </authorList>
    </citation>
    <scope>NUCLEOTIDE SEQUENCE</scope>
    <source>
        <strain evidence="2">Expedition CK06-06</strain>
    </source>
</reference>
<dbReference type="InterPro" id="IPR011703">
    <property type="entry name" value="ATPase_AAA-3"/>
</dbReference>
<dbReference type="InterPro" id="IPR027417">
    <property type="entry name" value="P-loop_NTPase"/>
</dbReference>
<dbReference type="SUPFAM" id="SSF52540">
    <property type="entry name" value="P-loop containing nucleoside triphosphate hydrolases"/>
    <property type="match status" value="1"/>
</dbReference>
<dbReference type="PANTHER" id="PTHR42759">
    <property type="entry name" value="MOXR FAMILY PROTEIN"/>
    <property type="match status" value="1"/>
</dbReference>